<protein>
    <submittedName>
        <fullName evidence="1">Slx4p interacting protein</fullName>
    </submittedName>
</protein>
<keyword evidence="2" id="KW-1185">Reference proteome</keyword>
<evidence type="ECO:0000313" key="1">
    <source>
        <dbReference type="EMBL" id="KAJ9640057.1"/>
    </source>
</evidence>
<comment type="caution">
    <text evidence="1">The sequence shown here is derived from an EMBL/GenBank/DDBJ whole genome shotgun (WGS) entry which is preliminary data.</text>
</comment>
<reference evidence="1" key="1">
    <citation type="submission" date="2022-10" db="EMBL/GenBank/DDBJ databases">
        <title>Culturing micro-colonial fungi from biological soil crusts in the Mojave desert and describing Neophaeococcomyces mojavensis, and introducing the new genera and species Taxawa tesnikishii.</title>
        <authorList>
            <person name="Kurbessoian T."/>
            <person name="Stajich J.E."/>
        </authorList>
    </citation>
    <scope>NUCLEOTIDE SEQUENCE</scope>
    <source>
        <strain evidence="1">JES_115</strain>
    </source>
</reference>
<organism evidence="1 2">
    <name type="scientific">Coniosporium tulheliwenetii</name>
    <dbReference type="NCBI Taxonomy" id="3383036"/>
    <lineage>
        <taxon>Eukaryota</taxon>
        <taxon>Fungi</taxon>
        <taxon>Dikarya</taxon>
        <taxon>Ascomycota</taxon>
        <taxon>Pezizomycotina</taxon>
        <taxon>Dothideomycetes</taxon>
        <taxon>Dothideomycetes incertae sedis</taxon>
        <taxon>Coniosporium</taxon>
    </lineage>
</organism>
<accession>A0ACC2YXN8</accession>
<sequence length="372" mass="41240">MACVVVGFPSKIAALQFEWAWQNTHTTRHIAPAERLTQAHSNIRISPRSGKTRKRPARPRVSLTDKLSNLHLLLRVKSFERWPLEVRFFAEDVHRAWQRWDALVRRRIRSGIKVNLEKHAGRLPTAPQSGNAEEVEGQGPAVSTFVPAGIESIDVGYASSKSCVEKCQQLLGAGGGQACSICTKHVMPDTALLIVCPEEGCRMISHLSCLSAQFLSKEGDQDAIVPTEGHCPSCQTKLQWSTLMKAVSLRIRGQKEIDRLFKKPRQKKAKATEGSNTVVPTTAGEADEGESDDDASDDDGTDDLALHSVEPQSMETDTEAQDEWCNLQDDIDDFRSTTDEPQSASYDVGISRRYQPDVVIEDSDWDDAMVLD</sequence>
<evidence type="ECO:0000313" key="2">
    <source>
        <dbReference type="Proteomes" id="UP001172680"/>
    </source>
</evidence>
<proteinExistence type="predicted"/>
<dbReference type="Proteomes" id="UP001172680">
    <property type="component" value="Unassembled WGS sequence"/>
</dbReference>
<gene>
    <name evidence="1" type="primary">SLX1</name>
    <name evidence="1" type="ORF">H2199_006291</name>
</gene>
<dbReference type="EMBL" id="JAPDRP010000018">
    <property type="protein sequence ID" value="KAJ9640057.1"/>
    <property type="molecule type" value="Genomic_DNA"/>
</dbReference>
<name>A0ACC2YXN8_9PEZI</name>